<dbReference type="OrthoDB" id="119252at2"/>
<dbReference type="Pfam" id="PF01047">
    <property type="entry name" value="MarR"/>
    <property type="match status" value="1"/>
</dbReference>
<dbReference type="GO" id="GO:0006950">
    <property type="term" value="P:response to stress"/>
    <property type="evidence" value="ECO:0007669"/>
    <property type="project" value="TreeGrafter"/>
</dbReference>
<dbReference type="EMBL" id="FSRM01000001">
    <property type="protein sequence ID" value="SIO19219.1"/>
    <property type="molecule type" value="Genomic_DNA"/>
</dbReference>
<name>A0A1N6HHQ2_9BURK</name>
<dbReference type="InterPro" id="IPR000835">
    <property type="entry name" value="HTH_MarR-typ"/>
</dbReference>
<evidence type="ECO:0000313" key="3">
    <source>
        <dbReference type="Proteomes" id="UP000184693"/>
    </source>
</evidence>
<dbReference type="Proteomes" id="UP000184693">
    <property type="component" value="Unassembled WGS sequence"/>
</dbReference>
<feature type="domain" description="HTH marR-type" evidence="1">
    <location>
        <begin position="1"/>
        <end position="140"/>
    </location>
</feature>
<dbReference type="RefSeq" id="WP_074265204.1">
    <property type="nucleotide sequence ID" value="NZ_FSRM01000001.1"/>
</dbReference>
<organism evidence="2 3">
    <name type="scientific">Paraburkholderia phenazinium</name>
    <dbReference type="NCBI Taxonomy" id="60549"/>
    <lineage>
        <taxon>Bacteria</taxon>
        <taxon>Pseudomonadati</taxon>
        <taxon>Pseudomonadota</taxon>
        <taxon>Betaproteobacteria</taxon>
        <taxon>Burkholderiales</taxon>
        <taxon>Burkholderiaceae</taxon>
        <taxon>Paraburkholderia</taxon>
    </lineage>
</organism>
<dbReference type="PROSITE" id="PS50995">
    <property type="entry name" value="HTH_MARR_2"/>
    <property type="match status" value="1"/>
</dbReference>
<dbReference type="SUPFAM" id="SSF46785">
    <property type="entry name" value="Winged helix' DNA-binding domain"/>
    <property type="match status" value="1"/>
</dbReference>
<dbReference type="PANTHER" id="PTHR33164">
    <property type="entry name" value="TRANSCRIPTIONAL REGULATOR, MARR FAMILY"/>
    <property type="match status" value="1"/>
</dbReference>
<proteinExistence type="predicted"/>
<dbReference type="InterPro" id="IPR036390">
    <property type="entry name" value="WH_DNA-bd_sf"/>
</dbReference>
<protein>
    <submittedName>
        <fullName evidence="2">Transcriptional regulator, MarR family</fullName>
    </submittedName>
</protein>
<accession>A0A1N6HHQ2</accession>
<evidence type="ECO:0000313" key="2">
    <source>
        <dbReference type="EMBL" id="SIO19219.1"/>
    </source>
</evidence>
<dbReference type="PANTHER" id="PTHR33164:SF105">
    <property type="entry name" value="TRANSCRIPTIONAL REPRESSOR PROTEIN-RELATED"/>
    <property type="match status" value="1"/>
</dbReference>
<dbReference type="InterPro" id="IPR039422">
    <property type="entry name" value="MarR/SlyA-like"/>
</dbReference>
<dbReference type="InterPro" id="IPR036388">
    <property type="entry name" value="WH-like_DNA-bd_sf"/>
</dbReference>
<evidence type="ECO:0000259" key="1">
    <source>
        <dbReference type="PROSITE" id="PS50995"/>
    </source>
</evidence>
<gene>
    <name evidence="2" type="ORF">SAMN05444168_3292</name>
</gene>
<dbReference type="SMART" id="SM00347">
    <property type="entry name" value="HTH_MARR"/>
    <property type="match status" value="1"/>
</dbReference>
<dbReference type="AlphaFoldDB" id="A0A1N6HHQ2"/>
<sequence>MNRSLRHDECHCFAMRQAARYMTQLYDRHLQCAGVTAAQFTILGKLASQSEVRIASLATEMVMDRTTVSRALKPLEREGLIRFELDEDDARVHLLTLTEHGKHVYEQAKMAWRNAHDEVERKFGKERTTALRRELFLLTHDAQPNSNIGGSRRASGR</sequence>
<dbReference type="Gene3D" id="1.10.10.10">
    <property type="entry name" value="Winged helix-like DNA-binding domain superfamily/Winged helix DNA-binding domain"/>
    <property type="match status" value="1"/>
</dbReference>
<reference evidence="2 3" key="1">
    <citation type="submission" date="2016-11" db="EMBL/GenBank/DDBJ databases">
        <authorList>
            <person name="Jaros S."/>
            <person name="Januszkiewicz K."/>
            <person name="Wedrychowicz H."/>
        </authorList>
    </citation>
    <scope>NUCLEOTIDE SEQUENCE [LARGE SCALE GENOMIC DNA]</scope>
    <source>
        <strain evidence="2 3">GAS86</strain>
    </source>
</reference>
<dbReference type="GO" id="GO:0003700">
    <property type="term" value="F:DNA-binding transcription factor activity"/>
    <property type="evidence" value="ECO:0007669"/>
    <property type="project" value="InterPro"/>
</dbReference>